<evidence type="ECO:0000259" key="5">
    <source>
        <dbReference type="PROSITE" id="PS51747"/>
    </source>
</evidence>
<reference evidence="6 7" key="1">
    <citation type="journal article" date="2016" name="Nat. Commun.">
        <title>Thousands of microbial genomes shed light on interconnected biogeochemical processes in an aquifer system.</title>
        <authorList>
            <person name="Anantharaman K."/>
            <person name="Brown C.T."/>
            <person name="Hug L.A."/>
            <person name="Sharon I."/>
            <person name="Castelle C.J."/>
            <person name="Probst A.J."/>
            <person name="Thomas B.C."/>
            <person name="Singh A."/>
            <person name="Wilkins M.J."/>
            <person name="Karaoz U."/>
            <person name="Brodie E.L."/>
            <person name="Williams K.H."/>
            <person name="Hubbard S.S."/>
            <person name="Banfield J.F."/>
        </authorList>
    </citation>
    <scope>NUCLEOTIDE SEQUENCE [LARGE SCALE GENOMIC DNA]</scope>
</reference>
<dbReference type="Gene3D" id="3.40.140.10">
    <property type="entry name" value="Cytidine Deaminase, domain 2"/>
    <property type="match status" value="1"/>
</dbReference>
<dbReference type="SUPFAM" id="SSF53927">
    <property type="entry name" value="Cytidine deaminase-like"/>
    <property type="match status" value="1"/>
</dbReference>
<dbReference type="PANTHER" id="PTHR11086:SF18">
    <property type="entry name" value="DEOXYCYTIDYLATE DEAMINASE"/>
    <property type="match status" value="1"/>
</dbReference>
<dbReference type="PROSITE" id="PS51747">
    <property type="entry name" value="CYT_DCMP_DEAMINASES_2"/>
    <property type="match status" value="1"/>
</dbReference>
<dbReference type="InterPro" id="IPR015517">
    <property type="entry name" value="dCMP_deaminase-rel"/>
</dbReference>
<dbReference type="InterPro" id="IPR002125">
    <property type="entry name" value="CMP_dCMP_dom"/>
</dbReference>
<dbReference type="InterPro" id="IPR016193">
    <property type="entry name" value="Cytidine_deaminase-like"/>
</dbReference>
<gene>
    <name evidence="6" type="ORF">A3A90_00560</name>
</gene>
<keyword evidence="3" id="KW-0378">Hydrolase</keyword>
<dbReference type="EMBL" id="MHWA01000004">
    <property type="protein sequence ID" value="OHB02280.1"/>
    <property type="molecule type" value="Genomic_DNA"/>
</dbReference>
<feature type="domain" description="CMP/dCMP-type deaminase" evidence="5">
    <location>
        <begin position="10"/>
        <end position="156"/>
    </location>
</feature>
<accession>A0A1G2U069</accession>
<organism evidence="6 7">
    <name type="scientific">Candidatus Zambryskibacteria bacterium RIFCSPLOWO2_01_FULL_35_19</name>
    <dbReference type="NCBI Taxonomy" id="1802757"/>
    <lineage>
        <taxon>Bacteria</taxon>
        <taxon>Candidatus Zambryskiibacteriota</taxon>
    </lineage>
</organism>
<evidence type="ECO:0000256" key="2">
    <source>
        <dbReference type="ARBA" id="ARBA00022723"/>
    </source>
</evidence>
<keyword evidence="2" id="KW-0479">Metal-binding</keyword>
<dbReference type="PANTHER" id="PTHR11086">
    <property type="entry name" value="DEOXYCYTIDYLATE DEAMINASE-RELATED"/>
    <property type="match status" value="1"/>
</dbReference>
<comment type="similarity">
    <text evidence="1">Belongs to the cytidine and deoxycytidylate deaminase family.</text>
</comment>
<evidence type="ECO:0000313" key="7">
    <source>
        <dbReference type="Proteomes" id="UP000178404"/>
    </source>
</evidence>
<protein>
    <recommendedName>
        <fullName evidence="5">CMP/dCMP-type deaminase domain-containing protein</fullName>
    </recommendedName>
</protein>
<dbReference type="GO" id="GO:0005737">
    <property type="term" value="C:cytoplasm"/>
    <property type="evidence" value="ECO:0007669"/>
    <property type="project" value="TreeGrafter"/>
</dbReference>
<sequence>MEVIMSQRPSWEEIFMINAIIAGIRSSCLKRQVGAVLIKDKRVIASGYNGAPPGVETCLDVGECFYEALAHKDSTNGNGLGTFEILREERKIFCSAVHAEKNAINQCSIYGMSAVGAVLYITNFPCPGCVRDIIIPNRIKHLVVWKEYLQNKLLTHDEYSLSKHWLGQVGIGITKLDLSQERVKEIFGMALTVGNRLSYRFDVPTSSLL</sequence>
<keyword evidence="4" id="KW-0862">Zinc</keyword>
<evidence type="ECO:0000256" key="4">
    <source>
        <dbReference type="ARBA" id="ARBA00022833"/>
    </source>
</evidence>
<dbReference type="Pfam" id="PF00383">
    <property type="entry name" value="dCMP_cyt_deam_1"/>
    <property type="match status" value="1"/>
</dbReference>
<dbReference type="PROSITE" id="PS00903">
    <property type="entry name" value="CYT_DCMP_DEAMINASES_1"/>
    <property type="match status" value="1"/>
</dbReference>
<name>A0A1G2U069_9BACT</name>
<proteinExistence type="inferred from homology"/>
<evidence type="ECO:0000256" key="1">
    <source>
        <dbReference type="ARBA" id="ARBA00006576"/>
    </source>
</evidence>
<dbReference type="GO" id="GO:0008270">
    <property type="term" value="F:zinc ion binding"/>
    <property type="evidence" value="ECO:0007669"/>
    <property type="project" value="InterPro"/>
</dbReference>
<dbReference type="GO" id="GO:0004132">
    <property type="term" value="F:dCMP deaminase activity"/>
    <property type="evidence" value="ECO:0007669"/>
    <property type="project" value="TreeGrafter"/>
</dbReference>
<evidence type="ECO:0000256" key="3">
    <source>
        <dbReference type="ARBA" id="ARBA00022801"/>
    </source>
</evidence>
<dbReference type="InterPro" id="IPR016192">
    <property type="entry name" value="APOBEC/CMP_deaminase_Zn-bd"/>
</dbReference>
<comment type="caution">
    <text evidence="6">The sequence shown here is derived from an EMBL/GenBank/DDBJ whole genome shotgun (WGS) entry which is preliminary data.</text>
</comment>
<evidence type="ECO:0000313" key="6">
    <source>
        <dbReference type="EMBL" id="OHB02280.1"/>
    </source>
</evidence>
<dbReference type="AlphaFoldDB" id="A0A1G2U069"/>
<dbReference type="Proteomes" id="UP000178404">
    <property type="component" value="Unassembled WGS sequence"/>
</dbReference>